<keyword evidence="1" id="KW-0472">Membrane</keyword>
<protein>
    <submittedName>
        <fullName evidence="2">Uncharacterized protein</fullName>
    </submittedName>
</protein>
<evidence type="ECO:0000313" key="5">
    <source>
        <dbReference type="Proteomes" id="UP000232722"/>
    </source>
</evidence>
<reference evidence="2 5" key="2">
    <citation type="submission" date="2017-09" db="EMBL/GenBank/DDBJ databases">
        <title>Extensive intraspecific genome diversity in a model arbuscular mycorrhizal fungus.</title>
        <authorList>
            <person name="Chen E.C."/>
            <person name="Morin E."/>
            <person name="Beaudet D."/>
            <person name="Noel J."/>
            <person name="Ndikumana S."/>
            <person name="Charron P."/>
            <person name="St-Onge C."/>
            <person name="Giorgi J."/>
            <person name="Grigoriev I.V."/>
            <person name="Roux C."/>
            <person name="Martin F.M."/>
            <person name="Corradi N."/>
        </authorList>
    </citation>
    <scope>NUCLEOTIDE SEQUENCE [LARGE SCALE GENOMIC DNA]</scope>
    <source>
        <strain evidence="2 5">A5</strain>
    </source>
</reference>
<dbReference type="EMBL" id="LLXJ01000985">
    <property type="protein sequence ID" value="PKC04585.1"/>
    <property type="molecule type" value="Genomic_DNA"/>
</dbReference>
<dbReference type="AlphaFoldDB" id="A0A2N0PCN2"/>
<evidence type="ECO:0000313" key="4">
    <source>
        <dbReference type="Proteomes" id="UP000232688"/>
    </source>
</evidence>
<accession>A0A2N0PCN2</accession>
<name>A0A2N0PCN2_9GLOM</name>
<evidence type="ECO:0000313" key="2">
    <source>
        <dbReference type="EMBL" id="PKC04585.1"/>
    </source>
</evidence>
<comment type="caution">
    <text evidence="2">The sequence shown here is derived from an EMBL/GenBank/DDBJ whole genome shotgun (WGS) entry which is preliminary data.</text>
</comment>
<dbReference type="VEuPathDB" id="FungiDB:RhiirA1_175019"/>
<evidence type="ECO:0000256" key="1">
    <source>
        <dbReference type="SAM" id="Phobius"/>
    </source>
</evidence>
<reference evidence="3 4" key="4">
    <citation type="submission" date="2017-10" db="EMBL/GenBank/DDBJ databases">
        <title>Genome analyses suggest a sexual origin of heterokaryosis in a supposedly ancient asexual fungus.</title>
        <authorList>
            <person name="Corradi N."/>
            <person name="Sedzielewska K."/>
            <person name="Noel J."/>
            <person name="Charron P."/>
            <person name="Farinelli L."/>
            <person name="Marton T."/>
            <person name="Kruger M."/>
            <person name="Pelin A."/>
            <person name="Brachmann A."/>
            <person name="Corradi N."/>
        </authorList>
    </citation>
    <scope>NUCLEOTIDE SEQUENCE [LARGE SCALE GENOMIC DNA]</scope>
    <source>
        <strain evidence="3 4">A1</strain>
    </source>
</reference>
<reference evidence="3 4" key="3">
    <citation type="submission" date="2017-10" db="EMBL/GenBank/DDBJ databases">
        <title>Extensive intraspecific genome diversity in a model arbuscular mycorrhizal fungus.</title>
        <authorList>
            <person name="Chen E.C.H."/>
            <person name="Morin E."/>
            <person name="Baudet D."/>
            <person name="Noel J."/>
            <person name="Ndikumana S."/>
            <person name="Charron P."/>
            <person name="St-Onge C."/>
            <person name="Giorgi J."/>
            <person name="Grigoriev I.V."/>
            <person name="Roux C."/>
            <person name="Martin F.M."/>
            <person name="Corradi N."/>
        </authorList>
    </citation>
    <scope>NUCLEOTIDE SEQUENCE [LARGE SCALE GENOMIC DNA]</scope>
    <source>
        <strain evidence="3 4">A1</strain>
    </source>
</reference>
<feature type="transmembrane region" description="Helical" evidence="1">
    <location>
        <begin position="12"/>
        <end position="33"/>
    </location>
</feature>
<dbReference type="Proteomes" id="UP000232722">
    <property type="component" value="Unassembled WGS sequence"/>
</dbReference>
<dbReference type="EMBL" id="LLXH01000428">
    <property type="protein sequence ID" value="PKC66918.1"/>
    <property type="molecule type" value="Genomic_DNA"/>
</dbReference>
<proteinExistence type="predicted"/>
<keyword evidence="1" id="KW-1133">Transmembrane helix</keyword>
<keyword evidence="1" id="KW-0812">Transmembrane</keyword>
<evidence type="ECO:0000313" key="3">
    <source>
        <dbReference type="EMBL" id="PKC66918.1"/>
    </source>
</evidence>
<dbReference type="Proteomes" id="UP000232688">
    <property type="component" value="Unassembled WGS sequence"/>
</dbReference>
<sequence length="114" mass="13826">MRIARYRAKGSFGCTANLYYSLSHFFFLCYIYYKYIYTYIYSLYIHVPKLPYLLTNGPKDGYLAFFYFGASFFSLFPVFFIFDIISSFFNKKKAKEVFLFFSILIKEKIYIHFF</sequence>
<organism evidence="2 5">
    <name type="scientific">Rhizophagus irregularis</name>
    <dbReference type="NCBI Taxonomy" id="588596"/>
    <lineage>
        <taxon>Eukaryota</taxon>
        <taxon>Fungi</taxon>
        <taxon>Fungi incertae sedis</taxon>
        <taxon>Mucoromycota</taxon>
        <taxon>Glomeromycotina</taxon>
        <taxon>Glomeromycetes</taxon>
        <taxon>Glomerales</taxon>
        <taxon>Glomeraceae</taxon>
        <taxon>Rhizophagus</taxon>
    </lineage>
</organism>
<feature type="transmembrane region" description="Helical" evidence="1">
    <location>
        <begin position="62"/>
        <end position="85"/>
    </location>
</feature>
<reference evidence="2 5" key="1">
    <citation type="submission" date="2016-04" db="EMBL/GenBank/DDBJ databases">
        <title>Genome analyses suggest a sexual origin of heterokaryosis in a supposedly ancient asexual fungus.</title>
        <authorList>
            <person name="Ropars J."/>
            <person name="Sedzielewska K."/>
            <person name="Noel J."/>
            <person name="Charron P."/>
            <person name="Farinelli L."/>
            <person name="Marton T."/>
            <person name="Kruger M."/>
            <person name="Pelin A."/>
            <person name="Brachmann A."/>
            <person name="Corradi N."/>
        </authorList>
    </citation>
    <scope>NUCLEOTIDE SEQUENCE [LARGE SCALE GENOMIC DNA]</scope>
    <source>
        <strain evidence="2 5">A5</strain>
    </source>
</reference>
<gene>
    <name evidence="3" type="ORF">RhiirA1_175019</name>
    <name evidence="2" type="ORF">RhiirA5_235396</name>
</gene>